<proteinExistence type="predicted"/>
<sequence length="320" mass="35798">MPQPTLTAGPPIQAGSSESQRQLLKLNTLTYNSHSNPDDGQDNTDTNKLAHDPKTSHQLLKGKTLIRLQSALKWADMVDDAERDNALITNEGVRATPGKEKEPKKLIAKKKFPGTSAWKSVVFMENRSLRSSPCDRVSSANHYHLQWDIDLCNPRFLKGWVTINTFEDMVIQSWGERLTGDPIFVLMKKLQRLKIAIIIWKKDNMGGLQTQIETSVADLEDLQAQLDTNYSDRLMKEASSKQASLNGLLNLKDSIWRNDIVFEGTPFCSINLKCKIFAAVKEAADLSANNMSNNYFDLAIVVALGVSIKARPLPRVRSCT</sequence>
<evidence type="ECO:0000313" key="3">
    <source>
        <dbReference type="Proteomes" id="UP000541444"/>
    </source>
</evidence>
<accession>A0A7J7MSH4</accession>
<feature type="region of interest" description="Disordered" evidence="1">
    <location>
        <begin position="30"/>
        <end position="56"/>
    </location>
</feature>
<evidence type="ECO:0000313" key="2">
    <source>
        <dbReference type="EMBL" id="KAF6157720.1"/>
    </source>
</evidence>
<organism evidence="2 3">
    <name type="scientific">Kingdonia uniflora</name>
    <dbReference type="NCBI Taxonomy" id="39325"/>
    <lineage>
        <taxon>Eukaryota</taxon>
        <taxon>Viridiplantae</taxon>
        <taxon>Streptophyta</taxon>
        <taxon>Embryophyta</taxon>
        <taxon>Tracheophyta</taxon>
        <taxon>Spermatophyta</taxon>
        <taxon>Magnoliopsida</taxon>
        <taxon>Ranunculales</taxon>
        <taxon>Circaeasteraceae</taxon>
        <taxon>Kingdonia</taxon>
    </lineage>
</organism>
<comment type="caution">
    <text evidence="2">The sequence shown here is derived from an EMBL/GenBank/DDBJ whole genome shotgun (WGS) entry which is preliminary data.</text>
</comment>
<dbReference type="Proteomes" id="UP000541444">
    <property type="component" value="Unassembled WGS sequence"/>
</dbReference>
<keyword evidence="3" id="KW-1185">Reference proteome</keyword>
<reference evidence="2 3" key="1">
    <citation type="journal article" date="2020" name="IScience">
        <title>Genome Sequencing of the Endangered Kingdonia uniflora (Circaeasteraceae, Ranunculales) Reveals Potential Mechanisms of Evolutionary Specialization.</title>
        <authorList>
            <person name="Sun Y."/>
            <person name="Deng T."/>
            <person name="Zhang A."/>
            <person name="Moore M.J."/>
            <person name="Landis J.B."/>
            <person name="Lin N."/>
            <person name="Zhang H."/>
            <person name="Zhang X."/>
            <person name="Huang J."/>
            <person name="Zhang X."/>
            <person name="Sun H."/>
            <person name="Wang H."/>
        </authorList>
    </citation>
    <scope>NUCLEOTIDE SEQUENCE [LARGE SCALE GENOMIC DNA]</scope>
    <source>
        <strain evidence="2">TB1705</strain>
        <tissue evidence="2">Leaf</tissue>
    </source>
</reference>
<dbReference type="AlphaFoldDB" id="A0A7J7MSH4"/>
<dbReference type="EMBL" id="JACGCM010001272">
    <property type="protein sequence ID" value="KAF6157720.1"/>
    <property type="molecule type" value="Genomic_DNA"/>
</dbReference>
<name>A0A7J7MSH4_9MAGN</name>
<protein>
    <submittedName>
        <fullName evidence="2">Uncharacterized protein</fullName>
    </submittedName>
</protein>
<evidence type="ECO:0000256" key="1">
    <source>
        <dbReference type="SAM" id="MobiDB-lite"/>
    </source>
</evidence>
<gene>
    <name evidence="2" type="ORF">GIB67_037293</name>
</gene>